<reference evidence="3" key="2">
    <citation type="journal article" date="2016" name="Genome Announc.">
        <title>Draft Genome Sequences of Two Novel Amoeba-Resistant Intranuclear Bacteria, 'Candidatus Berkiella cookevillensis' and 'Candidatus Berkiella aquae'.</title>
        <authorList>
            <person name="Mehari Y.T."/>
            <person name="Arivett B.A."/>
            <person name="Farone A.L."/>
            <person name="Gunderson J.H."/>
            <person name="Farone M.B."/>
        </authorList>
    </citation>
    <scope>NUCLEOTIDE SEQUENCE</scope>
    <source>
        <strain evidence="3">CC99</strain>
    </source>
</reference>
<keyword evidence="1" id="KW-1133">Transmembrane helix</keyword>
<name>A0A0Q9YKT6_9GAMM</name>
<feature type="transmembrane region" description="Helical" evidence="1">
    <location>
        <begin position="62"/>
        <end position="88"/>
    </location>
</feature>
<dbReference type="AlphaFoldDB" id="A0A0Q9YKT6"/>
<dbReference type="Proteomes" id="UP000051494">
    <property type="component" value="Unassembled WGS sequence"/>
</dbReference>
<dbReference type="RefSeq" id="WP_057625282.1">
    <property type="nucleotide sequence ID" value="NZ_LKHV02000001.1"/>
</dbReference>
<dbReference type="EMBL" id="LKHV01000014">
    <property type="protein sequence ID" value="KRG17582.1"/>
    <property type="molecule type" value="Genomic_DNA"/>
</dbReference>
<evidence type="ECO:0000256" key="1">
    <source>
        <dbReference type="SAM" id="Phobius"/>
    </source>
</evidence>
<reference evidence="3" key="3">
    <citation type="submission" date="2021-06" db="EMBL/GenBank/DDBJ databases">
        <title>Genomic Description and Analysis of Intracellular Bacteria, Candidatus Berkiella cookevillensis and Candidatus Berkiella aquae.</title>
        <authorList>
            <person name="Kidane D.T."/>
            <person name="Mehari Y.T."/>
            <person name="Rice F.C."/>
            <person name="Arivett B.A."/>
            <person name="Farone A.L."/>
            <person name="Berk S.G."/>
            <person name="Farone M.B."/>
        </authorList>
    </citation>
    <scope>NUCLEOTIDE SEQUENCE</scope>
    <source>
        <strain evidence="3">CC99</strain>
    </source>
</reference>
<organism evidence="2">
    <name type="scientific">Candidatus Berkiella cookevillensis</name>
    <dbReference type="NCBI Taxonomy" id="437022"/>
    <lineage>
        <taxon>Bacteria</taxon>
        <taxon>Pseudomonadati</taxon>
        <taxon>Pseudomonadota</taxon>
        <taxon>Gammaproteobacteria</taxon>
        <taxon>Candidatus Berkiellales</taxon>
        <taxon>Candidatus Berkiellaceae</taxon>
        <taxon>Candidatus Berkiella</taxon>
    </lineage>
</organism>
<accession>A0A0Q9YKT6</accession>
<feature type="transmembrane region" description="Helical" evidence="1">
    <location>
        <begin position="14"/>
        <end position="42"/>
    </location>
</feature>
<keyword evidence="1" id="KW-0812">Transmembrane</keyword>
<evidence type="ECO:0000313" key="2">
    <source>
        <dbReference type="EMBL" id="KRG17582.1"/>
    </source>
</evidence>
<protein>
    <submittedName>
        <fullName evidence="2">Uncharacterized protein</fullName>
    </submittedName>
</protein>
<proteinExistence type="predicted"/>
<dbReference type="EMBL" id="LKHV02000001">
    <property type="protein sequence ID" value="MCS5707382.1"/>
    <property type="molecule type" value="Genomic_DNA"/>
</dbReference>
<keyword evidence="1" id="KW-0472">Membrane</keyword>
<keyword evidence="4" id="KW-1185">Reference proteome</keyword>
<evidence type="ECO:0000313" key="4">
    <source>
        <dbReference type="Proteomes" id="UP000051494"/>
    </source>
</evidence>
<sequence>MFNKTFYILQTKKALWFGALTALATYALMATTLTPVLFYGLLAGITTFHLLPLLPTKTSGSLIVFSPLLILFTPIALGYNLAFMGLLANTLLLADKKMQKALEHTHAM</sequence>
<comment type="caution">
    <text evidence="2">The sequence shown here is derived from an EMBL/GenBank/DDBJ whole genome shotgun (WGS) entry which is preliminary data.</text>
</comment>
<dbReference type="STRING" id="437022.CC99x_02181"/>
<reference evidence="2" key="1">
    <citation type="submission" date="2015-09" db="EMBL/GenBank/DDBJ databases">
        <title>Draft Genome Sequences of Two Novel Amoeba-resistant Intranuclear Bacteria, Candidatus Berkiella cookevillensis and Candidatus Berkiella aquae.</title>
        <authorList>
            <person name="Mehari Y.T."/>
            <person name="Arivett B.A."/>
            <person name="Farone A.L."/>
            <person name="Gunderson J.H."/>
            <person name="Farone M.B."/>
        </authorList>
    </citation>
    <scope>NUCLEOTIDE SEQUENCE [LARGE SCALE GENOMIC DNA]</scope>
    <source>
        <strain evidence="2">CC99</strain>
    </source>
</reference>
<gene>
    <name evidence="3" type="ORF">CC99x_000545</name>
    <name evidence="2" type="ORF">CC99x_02181</name>
</gene>
<evidence type="ECO:0000313" key="3">
    <source>
        <dbReference type="EMBL" id="MCS5707382.1"/>
    </source>
</evidence>